<dbReference type="HAMAP" id="MF_01007">
    <property type="entry name" value="16SrRNA_methyltr_H"/>
    <property type="match status" value="1"/>
</dbReference>
<sequence>MEYHRPVLLEESVEALAIKPEGVYVDVTFGGGGHSARILQELTSGKLYSFDQDSDAQEQSQRLEGPTFQFVRANFRDLKKYLRLYGVKKVDGILADLGVSSHQFNVPERGFSTRFDGPLDMRMNSDAGITAREVLETYSEEQLHRIFGIYGEVKNAKTLARTVVEKRNRQPFESIAEFKQAISSCTPKGKENKYLAQVFQALRIEVNDEMKALEEMLEQAAEVLKPGGRLSVISYHSLEDRMVKNFIAKGKFFGEVEKDLFGNEIKPLEAVYRKPITPSDEELLQNSRSRSAKLRVAEKKEEREGK</sequence>
<comment type="subcellular location">
    <subcellularLocation>
        <location evidence="6">Cytoplasm</location>
    </subcellularLocation>
</comment>
<feature type="compositionally biased region" description="Basic and acidic residues" evidence="7">
    <location>
        <begin position="295"/>
        <end position="306"/>
    </location>
</feature>
<dbReference type="EC" id="2.1.1.199" evidence="6"/>
<keyword evidence="5 6" id="KW-0949">S-adenosyl-L-methionine</keyword>
<dbReference type="InterPro" id="IPR002903">
    <property type="entry name" value="RsmH"/>
</dbReference>
<dbReference type="PANTHER" id="PTHR11265">
    <property type="entry name" value="S-ADENOSYL-METHYLTRANSFERASE MRAW"/>
    <property type="match status" value="1"/>
</dbReference>
<dbReference type="PIRSF" id="PIRSF004486">
    <property type="entry name" value="MraW"/>
    <property type="match status" value="1"/>
</dbReference>
<dbReference type="Proteomes" id="UP000266292">
    <property type="component" value="Chromosome"/>
</dbReference>
<reference evidence="9" key="1">
    <citation type="submission" date="2017-05" db="EMBL/GenBank/DDBJ databases">
        <authorList>
            <person name="Ray J."/>
            <person name="Price M."/>
            <person name="Deutschbauer A."/>
        </authorList>
    </citation>
    <scope>NUCLEOTIDE SEQUENCE [LARGE SCALE GENOMIC DNA]</scope>
    <source>
        <strain evidence="9">DSM 19842</strain>
    </source>
</reference>
<dbReference type="KEGG" id="pact:CA264_10865"/>
<keyword evidence="4 6" id="KW-0808">Transferase</keyword>
<feature type="binding site" evidence="6">
    <location>
        <begin position="32"/>
        <end position="34"/>
    </location>
    <ligand>
        <name>S-adenosyl-L-methionine</name>
        <dbReference type="ChEBI" id="CHEBI:59789"/>
    </ligand>
</feature>
<comment type="function">
    <text evidence="6">Specifically methylates the N4 position of cytidine in position 1402 (C1402) of 16S rRNA.</text>
</comment>
<evidence type="ECO:0000256" key="6">
    <source>
        <dbReference type="HAMAP-Rule" id="MF_01007"/>
    </source>
</evidence>
<feature type="binding site" evidence="6">
    <location>
        <position position="103"/>
    </location>
    <ligand>
        <name>S-adenosyl-L-methionine</name>
        <dbReference type="ChEBI" id="CHEBI:59789"/>
    </ligand>
</feature>
<dbReference type="AlphaFoldDB" id="A0A1X9YSM7"/>
<dbReference type="GO" id="GO:0005737">
    <property type="term" value="C:cytoplasm"/>
    <property type="evidence" value="ECO:0007669"/>
    <property type="project" value="UniProtKB-SubCell"/>
</dbReference>
<proteinExistence type="inferred from homology"/>
<keyword evidence="6" id="KW-0963">Cytoplasm</keyword>
<evidence type="ECO:0000256" key="1">
    <source>
        <dbReference type="ARBA" id="ARBA00010396"/>
    </source>
</evidence>
<keyword evidence="2 6" id="KW-0698">rRNA processing</keyword>
<feature type="binding site" evidence="6">
    <location>
        <position position="51"/>
    </location>
    <ligand>
        <name>S-adenosyl-L-methionine</name>
        <dbReference type="ChEBI" id="CHEBI:59789"/>
    </ligand>
</feature>
<dbReference type="InterPro" id="IPR029063">
    <property type="entry name" value="SAM-dependent_MTases_sf"/>
</dbReference>
<dbReference type="RefSeq" id="WP_036776058.1">
    <property type="nucleotide sequence ID" value="NZ_CP021235.1"/>
</dbReference>
<dbReference type="SUPFAM" id="SSF81799">
    <property type="entry name" value="Putative methyltransferase TM0872, insert domain"/>
    <property type="match status" value="1"/>
</dbReference>
<protein>
    <recommendedName>
        <fullName evidence="6">Ribosomal RNA small subunit methyltransferase H</fullName>
        <ecNumber evidence="6">2.1.1.199</ecNumber>
    </recommendedName>
    <alternativeName>
        <fullName evidence="6">16S rRNA m(4)C1402 methyltransferase</fullName>
    </alternativeName>
    <alternativeName>
        <fullName evidence="6">rRNA (cytosine-N(4)-)-methyltransferase RsmH</fullName>
    </alternativeName>
</protein>
<feature type="region of interest" description="Disordered" evidence="7">
    <location>
        <begin position="282"/>
        <end position="306"/>
    </location>
</feature>
<dbReference type="SUPFAM" id="SSF53335">
    <property type="entry name" value="S-adenosyl-L-methionine-dependent methyltransferases"/>
    <property type="match status" value="1"/>
</dbReference>
<dbReference type="InterPro" id="IPR023397">
    <property type="entry name" value="SAM-dep_MeTrfase_MraW_recog"/>
</dbReference>
<dbReference type="Pfam" id="PF01795">
    <property type="entry name" value="Methyltransf_5"/>
    <property type="match status" value="1"/>
</dbReference>
<evidence type="ECO:0000256" key="5">
    <source>
        <dbReference type="ARBA" id="ARBA00022691"/>
    </source>
</evidence>
<dbReference type="OrthoDB" id="9806637at2"/>
<evidence type="ECO:0000313" key="9">
    <source>
        <dbReference type="Proteomes" id="UP000266292"/>
    </source>
</evidence>
<organism evidence="8 9">
    <name type="scientific">Pontibacter actiniarum</name>
    <dbReference type="NCBI Taxonomy" id="323450"/>
    <lineage>
        <taxon>Bacteria</taxon>
        <taxon>Pseudomonadati</taxon>
        <taxon>Bacteroidota</taxon>
        <taxon>Cytophagia</taxon>
        <taxon>Cytophagales</taxon>
        <taxon>Hymenobacteraceae</taxon>
        <taxon>Pontibacter</taxon>
    </lineage>
</organism>
<comment type="similarity">
    <text evidence="1 6">Belongs to the methyltransferase superfamily. RsmH family.</text>
</comment>
<dbReference type="STRING" id="709015.GCA_000472485_02192"/>
<comment type="catalytic activity">
    <reaction evidence="6">
        <text>cytidine(1402) in 16S rRNA + S-adenosyl-L-methionine = N(4)-methylcytidine(1402) in 16S rRNA + S-adenosyl-L-homocysteine + H(+)</text>
        <dbReference type="Rhea" id="RHEA:42928"/>
        <dbReference type="Rhea" id="RHEA-COMP:10286"/>
        <dbReference type="Rhea" id="RHEA-COMP:10287"/>
        <dbReference type="ChEBI" id="CHEBI:15378"/>
        <dbReference type="ChEBI" id="CHEBI:57856"/>
        <dbReference type="ChEBI" id="CHEBI:59789"/>
        <dbReference type="ChEBI" id="CHEBI:74506"/>
        <dbReference type="ChEBI" id="CHEBI:82748"/>
        <dbReference type="EC" id="2.1.1.199"/>
    </reaction>
</comment>
<keyword evidence="3 6" id="KW-0489">Methyltransferase</keyword>
<keyword evidence="9" id="KW-1185">Reference proteome</keyword>
<dbReference type="Gene3D" id="1.10.150.170">
    <property type="entry name" value="Putative methyltransferase TM0872, insert domain"/>
    <property type="match status" value="1"/>
</dbReference>
<dbReference type="EMBL" id="CP021235">
    <property type="protein sequence ID" value="ARS35896.1"/>
    <property type="molecule type" value="Genomic_DNA"/>
</dbReference>
<feature type="binding site" evidence="6">
    <location>
        <position position="75"/>
    </location>
    <ligand>
        <name>S-adenosyl-L-methionine</name>
        <dbReference type="ChEBI" id="CHEBI:59789"/>
    </ligand>
</feature>
<evidence type="ECO:0000256" key="2">
    <source>
        <dbReference type="ARBA" id="ARBA00022552"/>
    </source>
</evidence>
<gene>
    <name evidence="6" type="primary">rsmH</name>
    <name evidence="8" type="ORF">CA264_10865</name>
</gene>
<name>A0A1X9YSM7_9BACT</name>
<dbReference type="PANTHER" id="PTHR11265:SF0">
    <property type="entry name" value="12S RRNA N4-METHYLCYTIDINE METHYLTRANSFERASE"/>
    <property type="match status" value="1"/>
</dbReference>
<dbReference type="NCBIfam" id="TIGR00006">
    <property type="entry name" value="16S rRNA (cytosine(1402)-N(4))-methyltransferase RsmH"/>
    <property type="match status" value="1"/>
</dbReference>
<evidence type="ECO:0000313" key="8">
    <source>
        <dbReference type="EMBL" id="ARS35896.1"/>
    </source>
</evidence>
<evidence type="ECO:0000256" key="3">
    <source>
        <dbReference type="ARBA" id="ARBA00022603"/>
    </source>
</evidence>
<dbReference type="GO" id="GO:0071424">
    <property type="term" value="F:rRNA (cytosine-N4-)-methyltransferase activity"/>
    <property type="evidence" value="ECO:0007669"/>
    <property type="project" value="UniProtKB-UniRule"/>
</dbReference>
<dbReference type="GO" id="GO:0070475">
    <property type="term" value="P:rRNA base methylation"/>
    <property type="evidence" value="ECO:0007669"/>
    <property type="project" value="UniProtKB-UniRule"/>
</dbReference>
<accession>A0A1X9YSM7</accession>
<feature type="binding site" evidence="6">
    <location>
        <position position="96"/>
    </location>
    <ligand>
        <name>S-adenosyl-L-methionine</name>
        <dbReference type="ChEBI" id="CHEBI:59789"/>
    </ligand>
</feature>
<evidence type="ECO:0000256" key="7">
    <source>
        <dbReference type="SAM" id="MobiDB-lite"/>
    </source>
</evidence>
<dbReference type="Gene3D" id="3.40.50.150">
    <property type="entry name" value="Vaccinia Virus protein VP39"/>
    <property type="match status" value="1"/>
</dbReference>
<evidence type="ECO:0000256" key="4">
    <source>
        <dbReference type="ARBA" id="ARBA00022679"/>
    </source>
</evidence>